<dbReference type="InterPro" id="IPR020472">
    <property type="entry name" value="WD40_PAC1"/>
</dbReference>
<dbReference type="SMART" id="SM00320">
    <property type="entry name" value="WD40"/>
    <property type="match status" value="3"/>
</dbReference>
<reference evidence="4" key="2">
    <citation type="submission" date="2007-04" db="EMBL/GenBank/DDBJ databases">
        <title>The genome of the human body louse.</title>
        <authorList>
            <consortium name="The Human Body Louse Genome Consortium"/>
            <person name="Kirkness E."/>
            <person name="Walenz B."/>
            <person name="Hass B."/>
            <person name="Bruggner R."/>
            <person name="Strausberg R."/>
        </authorList>
    </citation>
    <scope>NUCLEOTIDE SEQUENCE</scope>
    <source>
        <strain evidence="4">USDA</strain>
    </source>
</reference>
<dbReference type="PROSITE" id="PS50082">
    <property type="entry name" value="WD_REPEATS_2"/>
    <property type="match status" value="2"/>
</dbReference>
<dbReference type="EMBL" id="DS235829">
    <property type="protein sequence ID" value="EEB17974.1"/>
    <property type="molecule type" value="Genomic_DNA"/>
</dbReference>
<dbReference type="EnsemblMetazoa" id="PHUM496020-RA">
    <property type="protein sequence ID" value="PHUM496020-PA"/>
    <property type="gene ID" value="PHUM496020"/>
</dbReference>
<evidence type="ECO:0000313" key="4">
    <source>
        <dbReference type="EMBL" id="EEB17974.1"/>
    </source>
</evidence>
<sequence>MSLKTVKNSSEQDKHKCNVSNIICHDELIISGSDDGKIKIWKPDLEFVTEMEALGGILSMAANDNVLYTCSSGGSIQLWDLKTGKNSGTLTSTCYQPQKLYVDKIEKVLWAGDTEGNVIKFKDDKEIGKFELVEEVWDLMAVGNMVYTARDRDVVVAEVVNGSVKPCAVVKFTHQGRSPLCFLGKNFCFLNRDGRNLCIHENNLDKNFPRIKEIVASDLIINAVTYSETGNAVYTGGYDSTVKKWDLNTFECLSSNNLGCCINALSFSTKNYLYVARSDGFITKLEC</sequence>
<protein>
    <submittedName>
        <fullName evidence="4 5">Polyadenylation factor subunit, putative</fullName>
    </submittedName>
</protein>
<dbReference type="eggNOG" id="ENOG502R4WU">
    <property type="taxonomic scope" value="Eukaryota"/>
</dbReference>
<dbReference type="PRINTS" id="PR00320">
    <property type="entry name" value="GPROTEINBRPT"/>
</dbReference>
<dbReference type="SUPFAM" id="SSF50998">
    <property type="entry name" value="Quinoprotein alcohol dehydrogenase-like"/>
    <property type="match status" value="1"/>
</dbReference>
<reference evidence="4" key="1">
    <citation type="submission" date="2007-04" db="EMBL/GenBank/DDBJ databases">
        <title>Annotation of Pediculus humanus corporis strain USDA.</title>
        <authorList>
            <person name="Kirkness E."/>
            <person name="Hannick L."/>
            <person name="Hass B."/>
            <person name="Bruggner R."/>
            <person name="Lawson D."/>
            <person name="Bidwell S."/>
            <person name="Joardar V."/>
            <person name="Caler E."/>
            <person name="Walenz B."/>
            <person name="Inman J."/>
            <person name="Schobel S."/>
            <person name="Galinsky K."/>
            <person name="Amedeo P."/>
            <person name="Strausberg R."/>
        </authorList>
    </citation>
    <scope>NUCLEOTIDE SEQUENCE</scope>
    <source>
        <strain evidence="4">USDA</strain>
    </source>
</reference>
<dbReference type="CTD" id="8236009"/>
<dbReference type="PANTHER" id="PTHR22844">
    <property type="entry name" value="F-BOX AND WD40 DOMAIN PROTEIN"/>
    <property type="match status" value="1"/>
</dbReference>
<dbReference type="GeneID" id="8236009"/>
<reference evidence="5" key="3">
    <citation type="submission" date="2021-02" db="UniProtKB">
        <authorList>
            <consortium name="EnsemblMetazoa"/>
        </authorList>
    </citation>
    <scope>IDENTIFICATION</scope>
    <source>
        <strain evidence="5">USDA</strain>
    </source>
</reference>
<dbReference type="EMBL" id="AAZO01006012">
    <property type="status" value="NOT_ANNOTATED_CDS"/>
    <property type="molecule type" value="Genomic_DNA"/>
</dbReference>
<dbReference type="RefSeq" id="XP_002430712.1">
    <property type="nucleotide sequence ID" value="XM_002430667.1"/>
</dbReference>
<dbReference type="AlphaFoldDB" id="E0VX68"/>
<evidence type="ECO:0000313" key="6">
    <source>
        <dbReference type="Proteomes" id="UP000009046"/>
    </source>
</evidence>
<evidence type="ECO:0000256" key="3">
    <source>
        <dbReference type="PROSITE-ProRule" id="PRU00221"/>
    </source>
</evidence>
<dbReference type="OMA" id="PYMFTAR"/>
<organism>
    <name type="scientific">Pediculus humanus subsp. corporis</name>
    <name type="common">Body louse</name>
    <dbReference type="NCBI Taxonomy" id="121224"/>
    <lineage>
        <taxon>Eukaryota</taxon>
        <taxon>Metazoa</taxon>
        <taxon>Ecdysozoa</taxon>
        <taxon>Arthropoda</taxon>
        <taxon>Hexapoda</taxon>
        <taxon>Insecta</taxon>
        <taxon>Pterygota</taxon>
        <taxon>Neoptera</taxon>
        <taxon>Paraneoptera</taxon>
        <taxon>Psocodea</taxon>
        <taxon>Troctomorpha</taxon>
        <taxon>Phthiraptera</taxon>
        <taxon>Anoplura</taxon>
        <taxon>Pediculidae</taxon>
        <taxon>Pediculus</taxon>
    </lineage>
</organism>
<dbReference type="OrthoDB" id="6262491at2759"/>
<dbReference type="KEGG" id="phu:Phum_PHUM496020"/>
<dbReference type="Gene3D" id="2.130.10.10">
    <property type="entry name" value="YVTN repeat-like/Quinoprotein amine dehydrogenase"/>
    <property type="match status" value="2"/>
</dbReference>
<dbReference type="InterPro" id="IPR011047">
    <property type="entry name" value="Quinoprotein_ADH-like_sf"/>
</dbReference>
<gene>
    <name evidence="5" type="primary">8236009</name>
    <name evidence="4" type="ORF">Phum_PHUM496020</name>
</gene>
<feature type="repeat" description="WD" evidence="3">
    <location>
        <begin position="12"/>
        <end position="42"/>
    </location>
</feature>
<proteinExistence type="predicted"/>
<dbReference type="Proteomes" id="UP000009046">
    <property type="component" value="Unassembled WGS sequence"/>
</dbReference>
<evidence type="ECO:0000256" key="2">
    <source>
        <dbReference type="ARBA" id="ARBA00022737"/>
    </source>
</evidence>
<keyword evidence="6" id="KW-1185">Reference proteome</keyword>
<evidence type="ECO:0000256" key="1">
    <source>
        <dbReference type="ARBA" id="ARBA00022574"/>
    </source>
</evidence>
<dbReference type="STRING" id="121224.E0VX68"/>
<keyword evidence="2" id="KW-0677">Repeat</keyword>
<dbReference type="InterPro" id="IPR045182">
    <property type="entry name" value="JINGUBANG-like"/>
</dbReference>
<dbReference type="HOGENOM" id="CLU_077785_0_0_1"/>
<dbReference type="InParanoid" id="E0VX68"/>
<feature type="repeat" description="WD" evidence="3">
    <location>
        <begin position="214"/>
        <end position="255"/>
    </location>
</feature>
<name>E0VX68_PEDHC</name>
<dbReference type="VEuPathDB" id="VectorBase:PHUM496020"/>
<accession>E0VX68</accession>
<dbReference type="PANTHER" id="PTHR22844:SF387">
    <property type="entry name" value="F3I6.5 PROTEIN"/>
    <property type="match status" value="1"/>
</dbReference>
<dbReference type="PROSITE" id="PS50294">
    <property type="entry name" value="WD_REPEATS_REGION"/>
    <property type="match status" value="1"/>
</dbReference>
<keyword evidence="1 3" id="KW-0853">WD repeat</keyword>
<dbReference type="InterPro" id="IPR015943">
    <property type="entry name" value="WD40/YVTN_repeat-like_dom_sf"/>
</dbReference>
<dbReference type="InterPro" id="IPR001680">
    <property type="entry name" value="WD40_rpt"/>
</dbReference>
<dbReference type="Pfam" id="PF00400">
    <property type="entry name" value="WD40"/>
    <property type="match status" value="2"/>
</dbReference>
<evidence type="ECO:0000313" key="5">
    <source>
        <dbReference type="EnsemblMetazoa" id="PHUM496020-PA"/>
    </source>
</evidence>